<protein>
    <submittedName>
        <fullName evidence="2">Uncharacterized protein</fullName>
    </submittedName>
</protein>
<evidence type="ECO:0000256" key="1">
    <source>
        <dbReference type="SAM" id="MobiDB-lite"/>
    </source>
</evidence>
<feature type="compositionally biased region" description="Low complexity" evidence="1">
    <location>
        <begin position="1"/>
        <end position="14"/>
    </location>
</feature>
<proteinExistence type="predicted"/>
<sequence>MLSSHGGNHSHSPSIDTCMGNKRNMLGLIQKNATQSIPPCQKYAFQK</sequence>
<evidence type="ECO:0000313" key="2">
    <source>
        <dbReference type="EMBL" id="JAH36955.1"/>
    </source>
</evidence>
<reference evidence="2" key="2">
    <citation type="journal article" date="2015" name="Fish Shellfish Immunol.">
        <title>Early steps in the European eel (Anguilla anguilla)-Vibrio vulnificus interaction in the gills: Role of the RtxA13 toxin.</title>
        <authorList>
            <person name="Callol A."/>
            <person name="Pajuelo D."/>
            <person name="Ebbesson L."/>
            <person name="Teles M."/>
            <person name="MacKenzie S."/>
            <person name="Amaro C."/>
        </authorList>
    </citation>
    <scope>NUCLEOTIDE SEQUENCE</scope>
</reference>
<feature type="region of interest" description="Disordered" evidence="1">
    <location>
        <begin position="1"/>
        <end position="20"/>
    </location>
</feature>
<accession>A0A0E9S8F7</accession>
<reference evidence="2" key="1">
    <citation type="submission" date="2014-11" db="EMBL/GenBank/DDBJ databases">
        <authorList>
            <person name="Amaro Gonzalez C."/>
        </authorList>
    </citation>
    <scope>NUCLEOTIDE SEQUENCE</scope>
</reference>
<dbReference type="EMBL" id="GBXM01071622">
    <property type="protein sequence ID" value="JAH36955.1"/>
    <property type="molecule type" value="Transcribed_RNA"/>
</dbReference>
<dbReference type="AlphaFoldDB" id="A0A0E9S8F7"/>
<organism evidence="2">
    <name type="scientific">Anguilla anguilla</name>
    <name type="common">European freshwater eel</name>
    <name type="synonym">Muraena anguilla</name>
    <dbReference type="NCBI Taxonomy" id="7936"/>
    <lineage>
        <taxon>Eukaryota</taxon>
        <taxon>Metazoa</taxon>
        <taxon>Chordata</taxon>
        <taxon>Craniata</taxon>
        <taxon>Vertebrata</taxon>
        <taxon>Euteleostomi</taxon>
        <taxon>Actinopterygii</taxon>
        <taxon>Neopterygii</taxon>
        <taxon>Teleostei</taxon>
        <taxon>Anguilliformes</taxon>
        <taxon>Anguillidae</taxon>
        <taxon>Anguilla</taxon>
    </lineage>
</organism>
<name>A0A0E9S8F7_ANGAN</name>